<sequence length="143" mass="16126">MAAKDDLIQQLCSLLVGDAEVATENWQHLALVGVVDAGQSRMTGFCYDAAGDYEPAAPRNFETLAVLRKLRDEMAKADDRLPWKTCLVRVGRAGGTISVEFEYDDPDRWVISKSTLRRRADELHPRYNVVHESRTTRFDPDAD</sequence>
<keyword evidence="2" id="KW-1185">Reference proteome</keyword>
<organism evidence="1 2">
    <name type="scientific">Paractinoplanes durhamensis</name>
    <dbReference type="NCBI Taxonomy" id="113563"/>
    <lineage>
        <taxon>Bacteria</taxon>
        <taxon>Bacillati</taxon>
        <taxon>Actinomycetota</taxon>
        <taxon>Actinomycetes</taxon>
        <taxon>Micromonosporales</taxon>
        <taxon>Micromonosporaceae</taxon>
        <taxon>Paractinoplanes</taxon>
    </lineage>
</organism>
<reference evidence="1 2" key="1">
    <citation type="submission" date="2021-01" db="EMBL/GenBank/DDBJ databases">
        <title>Whole genome shotgun sequence of Actinoplanes durhamensis NBRC 14914.</title>
        <authorList>
            <person name="Komaki H."/>
            <person name="Tamura T."/>
        </authorList>
    </citation>
    <scope>NUCLEOTIDE SEQUENCE [LARGE SCALE GENOMIC DNA]</scope>
    <source>
        <strain evidence="1 2">NBRC 14914</strain>
    </source>
</reference>
<dbReference type="Proteomes" id="UP000637628">
    <property type="component" value="Unassembled WGS sequence"/>
</dbReference>
<dbReference type="EMBL" id="BOML01000090">
    <property type="protein sequence ID" value="GIE07805.1"/>
    <property type="molecule type" value="Genomic_DNA"/>
</dbReference>
<accession>A0ABQ3ZDB9</accession>
<evidence type="ECO:0000313" key="1">
    <source>
        <dbReference type="EMBL" id="GIE07805.1"/>
    </source>
</evidence>
<dbReference type="InterPro" id="IPR036170">
    <property type="entry name" value="YezG-like_sf"/>
</dbReference>
<name>A0ABQ3ZDB9_9ACTN</name>
<evidence type="ECO:0000313" key="2">
    <source>
        <dbReference type="Proteomes" id="UP000637628"/>
    </source>
</evidence>
<gene>
    <name evidence="1" type="ORF">Adu01nite_91550</name>
</gene>
<dbReference type="SUPFAM" id="SSF160424">
    <property type="entry name" value="BH3703-like"/>
    <property type="match status" value="1"/>
</dbReference>
<proteinExistence type="predicted"/>
<comment type="caution">
    <text evidence="1">The sequence shown here is derived from an EMBL/GenBank/DDBJ whole genome shotgun (WGS) entry which is preliminary data.</text>
</comment>
<protein>
    <submittedName>
        <fullName evidence="1">Uncharacterized protein</fullName>
    </submittedName>
</protein>
<dbReference type="RefSeq" id="WP_203735640.1">
    <property type="nucleotide sequence ID" value="NZ_BAAATX010000049.1"/>
</dbReference>